<proteinExistence type="predicted"/>
<dbReference type="Proteomes" id="UP000192660">
    <property type="component" value="Unassembled WGS sequence"/>
</dbReference>
<dbReference type="EMBL" id="FWWY01000001">
    <property type="protein sequence ID" value="SMC05714.1"/>
    <property type="molecule type" value="Genomic_DNA"/>
</dbReference>
<dbReference type="OrthoDB" id="9806181at2"/>
<accession>A0A1W1WHB9</accession>
<dbReference type="RefSeq" id="WP_020373572.1">
    <property type="nucleotide sequence ID" value="NZ_FWWY01000001.1"/>
</dbReference>
<dbReference type="AlphaFoldDB" id="A0A1W1WHB9"/>
<reference evidence="2" key="1">
    <citation type="submission" date="2017-04" db="EMBL/GenBank/DDBJ databases">
        <authorList>
            <person name="Varghese N."/>
            <person name="Submissions S."/>
        </authorList>
    </citation>
    <scope>NUCLEOTIDE SEQUENCE [LARGE SCALE GENOMIC DNA]</scope>
    <source>
        <strain evidence="2">DSM 9293</strain>
    </source>
</reference>
<sequence length="213" mass="24674">MPTLDELWFHATEDDWKRALEQYWSHVKPQNLAVERRLNNLPEGFLNSMDTQQFYQFLYDEYFPWKYTDGRILVQQRKRLARYVTDDHALASLENILAQLVHLDVHDIKHALSVVMQIHGIGPSAGSGLLSLLYPTHFGTVDRFVVENLKSVPNAPWARKVGSIKPNDINILDASLVIEAFRDMAATLNNRFRTTFWTPRKVDMVLWGVRPQG</sequence>
<dbReference type="STRING" id="28034.BFX07_14355"/>
<evidence type="ECO:0000313" key="1">
    <source>
        <dbReference type="EMBL" id="SMC05714.1"/>
    </source>
</evidence>
<name>A0A1W1WHB9_SULTA</name>
<organism evidence="1 2">
    <name type="scientific">Sulfobacillus thermosulfidooxidans (strain DSM 9293 / VKM B-1269 / AT-1)</name>
    <dbReference type="NCBI Taxonomy" id="929705"/>
    <lineage>
        <taxon>Bacteria</taxon>
        <taxon>Bacillati</taxon>
        <taxon>Bacillota</taxon>
        <taxon>Clostridia</taxon>
        <taxon>Eubacteriales</taxon>
        <taxon>Clostridiales Family XVII. Incertae Sedis</taxon>
        <taxon>Sulfobacillus</taxon>
    </lineage>
</organism>
<evidence type="ECO:0000313" key="2">
    <source>
        <dbReference type="Proteomes" id="UP000192660"/>
    </source>
</evidence>
<gene>
    <name evidence="1" type="ORF">SAMN00768000_2407</name>
</gene>
<keyword evidence="2" id="KW-1185">Reference proteome</keyword>
<protein>
    <submittedName>
        <fullName evidence="1">Uncharacterized protein</fullName>
    </submittedName>
</protein>